<reference evidence="1" key="1">
    <citation type="journal article" date="2015" name="Nature">
        <title>Complex archaea that bridge the gap between prokaryotes and eukaryotes.</title>
        <authorList>
            <person name="Spang A."/>
            <person name="Saw J.H."/>
            <person name="Jorgensen S.L."/>
            <person name="Zaremba-Niedzwiedzka K."/>
            <person name="Martijn J."/>
            <person name="Lind A.E."/>
            <person name="van Eijk R."/>
            <person name="Schleper C."/>
            <person name="Guy L."/>
            <person name="Ettema T.J."/>
        </authorList>
    </citation>
    <scope>NUCLEOTIDE SEQUENCE</scope>
</reference>
<accession>A0A0F9HHE7</accession>
<dbReference type="AlphaFoldDB" id="A0A0F9HHE7"/>
<sequence length="631" mass="65076">ATQAGAVGLTGGIMTGALQMSGADITLLRDDRVLAGSYLCIQEFTGGYGLIGVNVYEDGVGNYKSISTSWSGNARALKFAGGSDPQLLEFSGITSVDQTITPDATLTLVHTGNLGTVGVAQVGVDESITGAWAFTQIVVGVTPTLDAHLATKWYVDDALSGVGGHTTLDADYGAETITSLFTFSRGAAVPFAVTSASALNVPNLDADKVDGQHASAFATSSHAHAIDDLSDVVITAVGSGEVLGYSGGWINRTLVEAGIAAASHAHAAADVTSGSFAVVRGGTGLASLTSGSYLRGTGTAAVTMRTPAQVLADIGAAATSHNHAATDITSGILAVAQGGTGVSGDTYDADKVDGKHETAFLLADGTRAFSGTIDAGGQLIDNAPFLRGYIDGLTTQLDVDTDHDVQVNPGACADSLASNDRIIQVTVAFTKRIDAAWAAGDTNGGMATGSVAADTEYNLIIIEKDSDGAIDMMFDVSAIGANKPAGYTARRRIGSVFTDGSANILAYQQVHDWFYYEAQVVDLNDTTGTIGVYETATLSVPPGQVAFIVGVVLITSGTRVGLSVRHPAWAGTQTQVFIRDDADSTVRQFQSPFLQPVDENSQIEYTISFGGTWSNVGINTLGWLDDRGKNE</sequence>
<dbReference type="EMBL" id="LAZR01022669">
    <property type="protein sequence ID" value="KKL81070.1"/>
    <property type="molecule type" value="Genomic_DNA"/>
</dbReference>
<name>A0A0F9HHE7_9ZZZZ</name>
<comment type="caution">
    <text evidence="1">The sequence shown here is derived from an EMBL/GenBank/DDBJ whole genome shotgun (WGS) entry which is preliminary data.</text>
</comment>
<evidence type="ECO:0000313" key="1">
    <source>
        <dbReference type="EMBL" id="KKL81070.1"/>
    </source>
</evidence>
<protein>
    <submittedName>
        <fullName evidence="1">Uncharacterized protein</fullName>
    </submittedName>
</protein>
<gene>
    <name evidence="1" type="ORF">LCGC14_1998450</name>
</gene>
<feature type="non-terminal residue" evidence="1">
    <location>
        <position position="1"/>
    </location>
</feature>
<organism evidence="1">
    <name type="scientific">marine sediment metagenome</name>
    <dbReference type="NCBI Taxonomy" id="412755"/>
    <lineage>
        <taxon>unclassified sequences</taxon>
        <taxon>metagenomes</taxon>
        <taxon>ecological metagenomes</taxon>
    </lineage>
</organism>
<proteinExistence type="predicted"/>